<accession>A0AAV4SQV7</accession>
<proteinExistence type="predicted"/>
<name>A0AAV4SQV7_CAEEX</name>
<protein>
    <submittedName>
        <fullName evidence="1">Uncharacterized protein</fullName>
    </submittedName>
</protein>
<dbReference type="EMBL" id="BPLR01010033">
    <property type="protein sequence ID" value="GIY36349.1"/>
    <property type="molecule type" value="Genomic_DNA"/>
</dbReference>
<dbReference type="AlphaFoldDB" id="A0AAV4SQV7"/>
<evidence type="ECO:0000313" key="2">
    <source>
        <dbReference type="Proteomes" id="UP001054945"/>
    </source>
</evidence>
<evidence type="ECO:0000313" key="1">
    <source>
        <dbReference type="EMBL" id="GIY36349.1"/>
    </source>
</evidence>
<organism evidence="1 2">
    <name type="scientific">Caerostris extrusa</name>
    <name type="common">Bark spider</name>
    <name type="synonym">Caerostris bankana</name>
    <dbReference type="NCBI Taxonomy" id="172846"/>
    <lineage>
        <taxon>Eukaryota</taxon>
        <taxon>Metazoa</taxon>
        <taxon>Ecdysozoa</taxon>
        <taxon>Arthropoda</taxon>
        <taxon>Chelicerata</taxon>
        <taxon>Arachnida</taxon>
        <taxon>Araneae</taxon>
        <taxon>Araneomorphae</taxon>
        <taxon>Entelegynae</taxon>
        <taxon>Araneoidea</taxon>
        <taxon>Araneidae</taxon>
        <taxon>Caerostris</taxon>
    </lineage>
</organism>
<comment type="caution">
    <text evidence="1">The sequence shown here is derived from an EMBL/GenBank/DDBJ whole genome shotgun (WGS) entry which is preliminary data.</text>
</comment>
<dbReference type="Proteomes" id="UP001054945">
    <property type="component" value="Unassembled WGS sequence"/>
</dbReference>
<keyword evidence="2" id="KW-1185">Reference proteome</keyword>
<gene>
    <name evidence="1" type="ORF">CEXT_252091</name>
</gene>
<reference evidence="1 2" key="1">
    <citation type="submission" date="2021-06" db="EMBL/GenBank/DDBJ databases">
        <title>Caerostris extrusa draft genome.</title>
        <authorList>
            <person name="Kono N."/>
            <person name="Arakawa K."/>
        </authorList>
    </citation>
    <scope>NUCLEOTIDE SEQUENCE [LARGE SCALE GENOMIC DNA]</scope>
</reference>
<sequence>MKSCFDASNYTMCTEYLLRICQSFGIQPLRPTGCAEGDHRWSDRWVTDKYRILETQSNNSWRGSETGNSARYYITVPSRRFSLRKA</sequence>